<sequence length="115" mass="13124">MPEMDFNTWKNLPPVEDIAYRLRFATALAQSQDWNDYTARFIAANDDDGQMIKAARELFGDLETEERPILAAMLHAADFSGIADELSENMTWWRFSRIGGENATAVALAILRQRR</sequence>
<name>A0AAN1ZZN3_RHIRH</name>
<evidence type="ECO:0000313" key="1">
    <source>
        <dbReference type="EMBL" id="CAD0210253.1"/>
    </source>
</evidence>
<reference evidence="1 2" key="1">
    <citation type="submission" date="2020-06" db="EMBL/GenBank/DDBJ databases">
        <authorList>
            <person name="De Coninck B."/>
            <person name="Ibrahim H."/>
        </authorList>
    </citation>
    <scope>NUCLEOTIDE SEQUENCE [LARGE SCALE GENOMIC DNA]</scope>
    <source>
        <strain evidence="1">Ag_rhizogenes_K599</strain>
    </source>
</reference>
<gene>
    <name evidence="1" type="ORF">AGRHK599_LOCUS268</name>
</gene>
<protein>
    <submittedName>
        <fullName evidence="1">Uncharacterized protein</fullName>
    </submittedName>
</protein>
<evidence type="ECO:0000313" key="2">
    <source>
        <dbReference type="Proteomes" id="UP000528185"/>
    </source>
</evidence>
<proteinExistence type="predicted"/>
<dbReference type="KEGG" id="aro:B0909_10480"/>
<accession>A0AAN1ZZN3</accession>
<dbReference type="AlphaFoldDB" id="A0AAN1ZZN3"/>
<dbReference type="Proteomes" id="UP000528185">
    <property type="component" value="Unassembled WGS sequence"/>
</dbReference>
<organism evidence="1 2">
    <name type="scientific">Rhizobium rhizogenes</name>
    <name type="common">Agrobacterium rhizogenes</name>
    <dbReference type="NCBI Taxonomy" id="359"/>
    <lineage>
        <taxon>Bacteria</taxon>
        <taxon>Pseudomonadati</taxon>
        <taxon>Pseudomonadota</taxon>
        <taxon>Alphaproteobacteria</taxon>
        <taxon>Hyphomicrobiales</taxon>
        <taxon>Rhizobiaceae</taxon>
        <taxon>Rhizobium/Agrobacterium group</taxon>
        <taxon>Rhizobium</taxon>
    </lineage>
</organism>
<comment type="caution">
    <text evidence="1">The sequence shown here is derived from an EMBL/GenBank/DDBJ whole genome shotgun (WGS) entry which is preliminary data.</text>
</comment>
<dbReference type="EMBL" id="CAICSX020000001">
    <property type="protein sequence ID" value="CAD0210253.1"/>
    <property type="molecule type" value="Genomic_DNA"/>
</dbReference>
<dbReference type="RefSeq" id="WP_065114905.1">
    <property type="nucleotide sequence ID" value="NZ_CAICSX020000001.1"/>
</dbReference>